<evidence type="ECO:0000256" key="9">
    <source>
        <dbReference type="SAM" id="MobiDB-lite"/>
    </source>
</evidence>
<dbReference type="PANTHER" id="PTHR15722:SF2">
    <property type="entry name" value="INTRAFLAGELLAR TRANSPORT PROTEIN 172 HOMOLOG"/>
    <property type="match status" value="1"/>
</dbReference>
<keyword evidence="6" id="KW-0969">Cilium</keyword>
<evidence type="ECO:0000256" key="8">
    <source>
        <dbReference type="ARBA" id="ARBA00038130"/>
    </source>
</evidence>
<protein>
    <recommendedName>
        <fullName evidence="13">Intraflagellar transport protein</fullName>
    </recommendedName>
</protein>
<evidence type="ECO:0000259" key="10">
    <source>
        <dbReference type="Pfam" id="PF23387"/>
    </source>
</evidence>
<dbReference type="InterPro" id="IPR056168">
    <property type="entry name" value="TPR_IF140/IFT172/WDR19"/>
</dbReference>
<keyword evidence="3" id="KW-0853">WD repeat</keyword>
<sequence>MGGEGIPTMMTTGLDDEAFKSSENSTNLENKKIAYLLDQLTIRIMDLVSGYSDATINHNSKVDWLELNARGDLVLYRDKRRQLHLYNVHKQSRTTLLTYCNYVQWVPESDVVVAQNRGNLCVWYNIDAPEKVTIIPINGEVEDIERIDGKTEVRVDEGINTVVYCLDEALIGFGGAVEDGNLEKAMKVLDGQSKEKDVNEMRPETETMWKQLSKVALSHGRLDIAERCHAAIGDVAMTRYLRKVNKTKMQVSKATGTDGNDHWIVRAKLSLLKKEFRDAELIYLEQGQTDEAVEMYQILHQWDEAIRVAEERNHPEAEEMKTSYFDYLLSSGQEEKAAKIRENEGSYIEAIDMYLKGGRPAKAMHVVNTYKSNYKTDLLERIATALTSSGMHDKAGGFYERMGQVDRALDAYIKGHAYRNAVELARREFPAQVVRLEEAWGDWLVKSKNMESAIGHYIEANASKKAIEAALSARQWTKAGQLVDALQASDEDLACPYYKQIARHYHQAQQFNRAENFYVQAGCEKEAIQMYTDAGLWDAAHKLATRYMSSGEVSNLYHRQAQTLESKQKYREAERLLLTVNSVDKAIAMYKKARKFDHMIRLVAAYRKDILKDTHLHLAGQLEMEGDLREAEEHFAQAGDWPSAVNMYTANDMWDEAIRVAKYHGGLAASRKVAYQWAKILGGEAGAKLLTKLGLIEQAIDYAIETSSFQEALQLAKNSLPARVPEVHLKHALYLEDEERFTEAEGEFIKAGKPKEAIEMYNHQQDWPNAMRVAERYDPSSISDVLVAQAKLAVECKQFSNAEMLFLNAKKPEFALYMYQEQGLWQEAIKFAKKHLPHKLQEVTKASSSSSSAAAAPTISSPTSSKRSPTRKSSYQPSGGGGSSNMDAIRSAMDSARLYEDQQEFTKAVDCYLHIAPDEEDNGSVQAEEVDLMVVAWERAVRLASQHSKDDYSQVVEHVAQRLVEVNRYNAAGDLYEEVGQHKQAVECFIHAKKWDKARAVTELAPAYKEQVDRAYKKHMRNERNPQELLKMGDFDSALALHAEQGDWEKVFGVVDSGQAPAELGAKYAAEMAGRLLENTDVGTVSIEKVDDVIAKLAKYGAPPGSQHFAVFCRLSQEVLSRPEKDIVLQFEGSPDQDNGKNCYIGALRNLRECLFNTVKQRSNRESRKHEGKFGDSNLKTLERLLLVVHLTLMQYICAENGSDEMSTNILVTLLQFTGDGIPCDKAFYMSGMACKNVQWMGKAFVLLNRYLDLTEAIDEGEMGDIDNSDFKDTDIPLPHKHPLPKEHYLAEEDREEIREWIIGAAMDSGVEQEPIDMDWLREVRSQVAEQLGHIVRRFDRSAMPIDEYLVQIRQQYLEY</sequence>
<feature type="region of interest" description="Disordered" evidence="9">
    <location>
        <begin position="842"/>
        <end position="887"/>
    </location>
</feature>
<feature type="domain" description="IF140/IFT172/WDR19 TPR" evidence="11">
    <location>
        <begin position="328"/>
        <end position="488"/>
    </location>
</feature>
<feature type="domain" description="IFT80/172/WDR35 TPR" evidence="10">
    <location>
        <begin position="208"/>
        <end position="313"/>
    </location>
</feature>
<organism evidence="12">
    <name type="scientific">Mucochytrium quahogii</name>
    <dbReference type="NCBI Taxonomy" id="96639"/>
    <lineage>
        <taxon>Eukaryota</taxon>
        <taxon>Sar</taxon>
        <taxon>Stramenopiles</taxon>
        <taxon>Bigyra</taxon>
        <taxon>Labyrinthulomycetes</taxon>
        <taxon>Thraustochytrida</taxon>
        <taxon>Thraustochytriidae</taxon>
        <taxon>Mucochytrium</taxon>
    </lineage>
</organism>
<dbReference type="Pfam" id="PF24762">
    <property type="entry name" value="TPR_IF140-IFT172"/>
    <property type="match status" value="2"/>
</dbReference>
<dbReference type="GO" id="GO:0030992">
    <property type="term" value="C:intraciliary transport particle B"/>
    <property type="evidence" value="ECO:0007669"/>
    <property type="project" value="TreeGrafter"/>
</dbReference>
<evidence type="ECO:0000256" key="3">
    <source>
        <dbReference type="ARBA" id="ARBA00022574"/>
    </source>
</evidence>
<dbReference type="GO" id="GO:0005930">
    <property type="term" value="C:axoneme"/>
    <property type="evidence" value="ECO:0007669"/>
    <property type="project" value="TreeGrafter"/>
</dbReference>
<dbReference type="GO" id="GO:0042073">
    <property type="term" value="P:intraciliary transport"/>
    <property type="evidence" value="ECO:0007669"/>
    <property type="project" value="TreeGrafter"/>
</dbReference>
<dbReference type="FunFam" id="1.25.40.470:FF:000013">
    <property type="entry name" value="intraflagellar transport protein 172 homolog"/>
    <property type="match status" value="1"/>
</dbReference>
<comment type="similarity">
    <text evidence="8">Belongs to the IFT172 family.</text>
</comment>
<comment type="subcellular location">
    <subcellularLocation>
        <location evidence="1">Cell projection</location>
        <location evidence="1">Cilium</location>
    </subcellularLocation>
</comment>
<dbReference type="FunFam" id="1.25.40.470:FF:000008">
    <property type="entry name" value="Intraflagellar transport protein 172 homolog"/>
    <property type="match status" value="1"/>
</dbReference>
<dbReference type="Pfam" id="PF23387">
    <property type="entry name" value="TPR_IFT80_172"/>
    <property type="match status" value="1"/>
</dbReference>
<keyword evidence="7" id="KW-0966">Cell projection</keyword>
<dbReference type="InterPro" id="IPR011990">
    <property type="entry name" value="TPR-like_helical_dom_sf"/>
</dbReference>
<keyword evidence="5" id="KW-0802">TPR repeat</keyword>
<accession>A0A7S2RUI0</accession>
<feature type="compositionally biased region" description="Low complexity" evidence="9">
    <location>
        <begin position="846"/>
        <end position="874"/>
    </location>
</feature>
<dbReference type="SUPFAM" id="SSF48452">
    <property type="entry name" value="TPR-like"/>
    <property type="match status" value="2"/>
</dbReference>
<evidence type="ECO:0000256" key="1">
    <source>
        <dbReference type="ARBA" id="ARBA00004138"/>
    </source>
</evidence>
<dbReference type="Gene3D" id="1.25.40.470">
    <property type="match status" value="4"/>
</dbReference>
<dbReference type="InterPro" id="IPR011044">
    <property type="entry name" value="Quino_amine_DH_bsu"/>
</dbReference>
<name>A0A7S2RUI0_9STRA</name>
<dbReference type="EMBL" id="HBHK01011390">
    <property type="protein sequence ID" value="CAD9681002.1"/>
    <property type="molecule type" value="Transcribed_RNA"/>
</dbReference>
<proteinExistence type="inferred from homology"/>
<evidence type="ECO:0000256" key="7">
    <source>
        <dbReference type="ARBA" id="ARBA00023273"/>
    </source>
</evidence>
<evidence type="ECO:0000256" key="2">
    <source>
        <dbReference type="ARBA" id="ARBA00022473"/>
    </source>
</evidence>
<reference evidence="12" key="1">
    <citation type="submission" date="2021-01" db="EMBL/GenBank/DDBJ databases">
        <authorList>
            <person name="Corre E."/>
            <person name="Pelletier E."/>
            <person name="Niang G."/>
            <person name="Scheremetjew M."/>
            <person name="Finn R."/>
            <person name="Kale V."/>
            <person name="Holt S."/>
            <person name="Cochrane G."/>
            <person name="Meng A."/>
            <person name="Brown T."/>
            <person name="Cohen L."/>
        </authorList>
    </citation>
    <scope>NUCLEOTIDE SEQUENCE</scope>
    <source>
        <strain evidence="12">NY070348D</strain>
    </source>
</reference>
<dbReference type="PANTHER" id="PTHR15722">
    <property type="entry name" value="IFT140/172-RELATED"/>
    <property type="match status" value="1"/>
</dbReference>
<dbReference type="InterPro" id="IPR056157">
    <property type="entry name" value="TPR_IFT80_172_dom"/>
</dbReference>
<evidence type="ECO:0000259" key="11">
    <source>
        <dbReference type="Pfam" id="PF24762"/>
    </source>
</evidence>
<feature type="domain" description="IF140/IFT172/WDR19 TPR" evidence="11">
    <location>
        <begin position="614"/>
        <end position="764"/>
    </location>
</feature>
<dbReference type="SUPFAM" id="SSF50969">
    <property type="entry name" value="YVTN repeat-like/Quinoprotein amine dehydrogenase"/>
    <property type="match status" value="1"/>
</dbReference>
<evidence type="ECO:0008006" key="13">
    <source>
        <dbReference type="Google" id="ProtNLM"/>
    </source>
</evidence>
<evidence type="ECO:0000256" key="6">
    <source>
        <dbReference type="ARBA" id="ARBA00023069"/>
    </source>
</evidence>
<dbReference type="GO" id="GO:0036064">
    <property type="term" value="C:ciliary basal body"/>
    <property type="evidence" value="ECO:0007669"/>
    <property type="project" value="TreeGrafter"/>
</dbReference>
<keyword evidence="2" id="KW-0217">Developmental protein</keyword>
<gene>
    <name evidence="12" type="ORF">QSP1433_LOCUS7119</name>
</gene>
<keyword evidence="4" id="KW-0677">Repeat</keyword>
<evidence type="ECO:0000256" key="5">
    <source>
        <dbReference type="ARBA" id="ARBA00022803"/>
    </source>
</evidence>
<evidence type="ECO:0000313" key="12">
    <source>
        <dbReference type="EMBL" id="CAD9681002.1"/>
    </source>
</evidence>
<evidence type="ECO:0000256" key="4">
    <source>
        <dbReference type="ARBA" id="ARBA00022737"/>
    </source>
</evidence>